<dbReference type="InterPro" id="IPR008258">
    <property type="entry name" value="Transglycosylase_SLT_dom_1"/>
</dbReference>
<dbReference type="EMBL" id="AGBF01000026">
    <property type="protein sequence ID" value="EGX59677.1"/>
    <property type="molecule type" value="Genomic_DNA"/>
</dbReference>
<feature type="domain" description="NlpC/P60" evidence="5">
    <location>
        <begin position="221"/>
        <end position="350"/>
    </location>
</feature>
<keyword evidence="4" id="KW-0788">Thiol protease</keyword>
<keyword evidence="2" id="KW-0645">Protease</keyword>
<dbReference type="GO" id="GO:0006508">
    <property type="term" value="P:proteolysis"/>
    <property type="evidence" value="ECO:0007669"/>
    <property type="project" value="UniProtKB-KW"/>
</dbReference>
<dbReference type="PANTHER" id="PTHR47359:SF3">
    <property type="entry name" value="NLP_P60 DOMAIN-CONTAINING PROTEIN-RELATED"/>
    <property type="match status" value="1"/>
</dbReference>
<keyword evidence="3" id="KW-0378">Hydrolase</keyword>
<dbReference type="RefSeq" id="WP_007494403.1">
    <property type="nucleotide sequence ID" value="NZ_AGBF01000026.1"/>
</dbReference>
<dbReference type="SUPFAM" id="SSF54001">
    <property type="entry name" value="Cysteine proteinases"/>
    <property type="match status" value="1"/>
</dbReference>
<sequence length="350" mass="37860">MKKILTGLGIAWLCWCALIIAAVMAVVTKLGSDNTGNDIQNAGFGGGISKSADVPDWLRTLIDKAINEYGCPEVTPALLAAQLYQESGFDPKAESYKIIKKKDGTEVKVPLAQGIAQFIPGTWKTHGKDGDGDGDKDVWDPIDAVPAAVDYDCDIAEEVRNIPGDKSDNMLAAYNAGPYKVKKYQGIPPYTETQNYVRIIRALAEKWTDAMQPSSPVPAGSGRTGQVVAAAQTALGTDYQWGGNCRRPFSLRENNGCDCSSLMKMAWASVGVNLPRTTYDQVKRGTEIRSTADLQPGDLLFSRGSAARPEHVAMYIGSGQVIDAPKTGLKVRIKPLSYWKSQILVMKRVG</sequence>
<dbReference type="PROSITE" id="PS51935">
    <property type="entry name" value="NLPC_P60"/>
    <property type="match status" value="1"/>
</dbReference>
<evidence type="ECO:0000259" key="5">
    <source>
        <dbReference type="PROSITE" id="PS51935"/>
    </source>
</evidence>
<dbReference type="Gene3D" id="3.90.1720.10">
    <property type="entry name" value="endopeptidase domain like (from Nostoc punctiforme)"/>
    <property type="match status" value="1"/>
</dbReference>
<evidence type="ECO:0000313" key="6">
    <source>
        <dbReference type="EMBL" id="EGX59677.1"/>
    </source>
</evidence>
<keyword evidence="7" id="KW-1185">Reference proteome</keyword>
<dbReference type="Proteomes" id="UP000004217">
    <property type="component" value="Unassembled WGS sequence"/>
</dbReference>
<dbReference type="Pfam" id="PF00877">
    <property type="entry name" value="NLPC_P60"/>
    <property type="match status" value="1"/>
</dbReference>
<dbReference type="CDD" id="cd13399">
    <property type="entry name" value="Slt35-like"/>
    <property type="match status" value="1"/>
</dbReference>
<dbReference type="Pfam" id="PF01464">
    <property type="entry name" value="SLT"/>
    <property type="match status" value="1"/>
</dbReference>
<protein>
    <submittedName>
        <fullName evidence="6">NLP/P60 protein</fullName>
    </submittedName>
</protein>
<evidence type="ECO:0000256" key="2">
    <source>
        <dbReference type="ARBA" id="ARBA00022670"/>
    </source>
</evidence>
<gene>
    <name evidence="6" type="ORF">SZN_11433</name>
</gene>
<dbReference type="SUPFAM" id="SSF53955">
    <property type="entry name" value="Lysozyme-like"/>
    <property type="match status" value="1"/>
</dbReference>
<evidence type="ECO:0000256" key="1">
    <source>
        <dbReference type="ARBA" id="ARBA00007074"/>
    </source>
</evidence>
<dbReference type="InterPro" id="IPR023346">
    <property type="entry name" value="Lysozyme-like_dom_sf"/>
</dbReference>
<dbReference type="GO" id="GO:0008234">
    <property type="term" value="F:cysteine-type peptidase activity"/>
    <property type="evidence" value="ECO:0007669"/>
    <property type="project" value="UniProtKB-KW"/>
</dbReference>
<comment type="similarity">
    <text evidence="1">Belongs to the peptidase C40 family.</text>
</comment>
<evidence type="ECO:0000256" key="3">
    <source>
        <dbReference type="ARBA" id="ARBA00022801"/>
    </source>
</evidence>
<dbReference type="PANTHER" id="PTHR47359">
    <property type="entry name" value="PEPTIDOGLYCAN DL-ENDOPEPTIDASE CWLO"/>
    <property type="match status" value="1"/>
</dbReference>
<comment type="caution">
    <text evidence="6">The sequence shown here is derived from an EMBL/GenBank/DDBJ whole genome shotgun (WGS) entry which is preliminary data.</text>
</comment>
<organism evidence="6 7">
    <name type="scientific">Streptomyces zinciresistens K42</name>
    <dbReference type="NCBI Taxonomy" id="700597"/>
    <lineage>
        <taxon>Bacteria</taxon>
        <taxon>Bacillati</taxon>
        <taxon>Actinomycetota</taxon>
        <taxon>Actinomycetes</taxon>
        <taxon>Kitasatosporales</taxon>
        <taxon>Streptomycetaceae</taxon>
        <taxon>Streptomyces</taxon>
    </lineage>
</organism>
<reference evidence="6 7" key="1">
    <citation type="submission" date="2011-08" db="EMBL/GenBank/DDBJ databases">
        <authorList>
            <person name="Lin Y."/>
            <person name="Hao X."/>
            <person name="Johnstone L."/>
            <person name="Miller S.J."/>
            <person name="Wei G."/>
            <person name="Rensing C."/>
        </authorList>
    </citation>
    <scope>NUCLEOTIDE SEQUENCE [LARGE SCALE GENOMIC DNA]</scope>
    <source>
        <strain evidence="6 7">K42</strain>
    </source>
</reference>
<evidence type="ECO:0000313" key="7">
    <source>
        <dbReference type="Proteomes" id="UP000004217"/>
    </source>
</evidence>
<dbReference type="InterPro" id="IPR051794">
    <property type="entry name" value="PG_Endopeptidase_C40"/>
</dbReference>
<accession>G2G9W6</accession>
<dbReference type="AlphaFoldDB" id="G2G9W6"/>
<dbReference type="InterPro" id="IPR038765">
    <property type="entry name" value="Papain-like_cys_pep_sf"/>
</dbReference>
<dbReference type="PATRIC" id="fig|700597.3.peg.2239"/>
<dbReference type="InterPro" id="IPR000064">
    <property type="entry name" value="NLP_P60_dom"/>
</dbReference>
<name>G2G9W6_9ACTN</name>
<evidence type="ECO:0000256" key="4">
    <source>
        <dbReference type="ARBA" id="ARBA00022807"/>
    </source>
</evidence>
<proteinExistence type="inferred from homology"/>
<dbReference type="Gene3D" id="1.10.530.10">
    <property type="match status" value="1"/>
</dbReference>